<organism evidence="1 2">
    <name type="scientific">Leifsonia virtsii</name>
    <dbReference type="NCBI Taxonomy" id="3035915"/>
    <lineage>
        <taxon>Bacteria</taxon>
        <taxon>Bacillati</taxon>
        <taxon>Actinomycetota</taxon>
        <taxon>Actinomycetes</taxon>
        <taxon>Micrococcales</taxon>
        <taxon>Microbacteriaceae</taxon>
        <taxon>Leifsonia</taxon>
    </lineage>
</organism>
<comment type="caution">
    <text evidence="1">The sequence shown here is derived from an EMBL/GenBank/DDBJ whole genome shotgun (WGS) entry which is preliminary data.</text>
</comment>
<name>A0ABT8J2W8_9MICO</name>
<gene>
    <name evidence="1" type="ORF">P5G59_19890</name>
</gene>
<protein>
    <submittedName>
        <fullName evidence="1">Uncharacterized protein</fullName>
    </submittedName>
</protein>
<keyword evidence="2" id="KW-1185">Reference proteome</keyword>
<dbReference type="EMBL" id="JAROCB010000007">
    <property type="protein sequence ID" value="MDN4599421.1"/>
    <property type="molecule type" value="Genomic_DNA"/>
</dbReference>
<evidence type="ECO:0000313" key="2">
    <source>
        <dbReference type="Proteomes" id="UP001174210"/>
    </source>
</evidence>
<evidence type="ECO:0000313" key="1">
    <source>
        <dbReference type="EMBL" id="MDN4599421.1"/>
    </source>
</evidence>
<dbReference type="Proteomes" id="UP001174210">
    <property type="component" value="Unassembled WGS sequence"/>
</dbReference>
<accession>A0ABT8J2W8</accession>
<proteinExistence type="predicted"/>
<reference evidence="1" key="1">
    <citation type="submission" date="2023-03" db="EMBL/GenBank/DDBJ databases">
        <title>MT1 and MT2 Draft Genomes of Novel Species.</title>
        <authorList>
            <person name="Venkateswaran K."/>
        </authorList>
    </citation>
    <scope>NUCLEOTIDE SEQUENCE</scope>
    <source>
        <strain evidence="1">F6_8S_P_1A</strain>
    </source>
</reference>
<sequence>MTTFEASIGNIPKPGQDLHLVRWVHSADGWTSQTLLCTYVACTPEHWIVDEHGEQVSLERAEWSQFAF</sequence>
<dbReference type="RefSeq" id="WP_301220763.1">
    <property type="nucleotide sequence ID" value="NZ_JAROCB010000007.1"/>
</dbReference>